<feature type="transmembrane region" description="Helical" evidence="8">
    <location>
        <begin position="425"/>
        <end position="444"/>
    </location>
</feature>
<reference evidence="9" key="1">
    <citation type="submission" date="2021-11" db="EMBL/GenBank/DDBJ databases">
        <authorList>
            <consortium name="Genoscope - CEA"/>
            <person name="William W."/>
        </authorList>
    </citation>
    <scope>NUCLEOTIDE SEQUENCE</scope>
</reference>
<evidence type="ECO:0000313" key="9">
    <source>
        <dbReference type="EMBL" id="CAH0378735.1"/>
    </source>
</evidence>
<keyword evidence="5 8" id="KW-1133">Transmembrane helix</keyword>
<keyword evidence="6 8" id="KW-0472">Membrane</keyword>
<organism evidence="9 10">
    <name type="scientific">Pelagomonas calceolata</name>
    <dbReference type="NCBI Taxonomy" id="35677"/>
    <lineage>
        <taxon>Eukaryota</taxon>
        <taxon>Sar</taxon>
        <taxon>Stramenopiles</taxon>
        <taxon>Ochrophyta</taxon>
        <taxon>Pelagophyceae</taxon>
        <taxon>Pelagomonadales</taxon>
        <taxon>Pelagomonadaceae</taxon>
        <taxon>Pelagomonas</taxon>
    </lineage>
</organism>
<evidence type="ECO:0000256" key="5">
    <source>
        <dbReference type="ARBA" id="ARBA00022989"/>
    </source>
</evidence>
<dbReference type="GO" id="GO:0016020">
    <property type="term" value="C:membrane"/>
    <property type="evidence" value="ECO:0007669"/>
    <property type="project" value="UniProtKB-SubCell"/>
</dbReference>
<comment type="similarity">
    <text evidence="2">Belongs to the major facilitator superfamily. Folate-biopterin transporter (TC 2.A.71) family.</text>
</comment>
<evidence type="ECO:0000313" key="10">
    <source>
        <dbReference type="Proteomes" id="UP000789595"/>
    </source>
</evidence>
<keyword evidence="4 8" id="KW-0812">Transmembrane</keyword>
<evidence type="ECO:0000256" key="2">
    <source>
        <dbReference type="ARBA" id="ARBA00007015"/>
    </source>
</evidence>
<feature type="transmembrane region" description="Helical" evidence="8">
    <location>
        <begin position="532"/>
        <end position="552"/>
    </location>
</feature>
<protein>
    <recommendedName>
        <fullName evidence="11">Folate/biopterin transporter</fullName>
    </recommendedName>
</protein>
<name>A0A8J2X4D1_9STRA</name>
<sequence length="582" mass="62791">MSSEEGSPTVVHTEMRSRRTRMSPEPEAIGEDAPAVVVEEAEELLGNDEAPEQSTTPVGRVYAFYERLSTTFSWRYVAIVSLVYGVNQGVGEACLFTAQKYYLFDYLKLTPARYSKVDGFANIPWQVKALYGMVSDSFSIYGLRKTPYIILASIGGIVSAASLWLARLDYQTAAALLLIANLSIASPDVMIDGTTAENSRKFPKLAADLQTLSWASLYGCAMVANLAVGELVKPSSIGARGVFGLLWLTSLAALLPACLGWLGERPATVIHEASSDRKRVFACAFATCAVSVAVGSLQAFSTFSDVVQGVSTIILGVVLATTIHFLLKPVSKDLAGAAVYIFLSGALQPATDVMFAWFHSDGKAHGNCATHCPPGNEDCGWASERHYPCISPEYYSAMRATARLFGLAGIVLYNAYLSDWSYRNVFVLGHCVTFGANLLDFVWVSRWNISLGIDDRAFLLGLDVVQPVVSKIANMPSYVLAAKVCPAGVEATLFALLMGLSNFGSTIGLYNGVFLLSAFGGVEQPEFRHLPAFVLMRTVFYLAPVALVFIFVPRGRPSDAIEEEDVASKEIELTPVADAAAV</sequence>
<keyword evidence="10" id="KW-1185">Reference proteome</keyword>
<feature type="transmembrane region" description="Helical" evidence="8">
    <location>
        <begin position="464"/>
        <end position="481"/>
    </location>
</feature>
<feature type="transmembrane region" description="Helical" evidence="8">
    <location>
        <begin position="237"/>
        <end position="259"/>
    </location>
</feature>
<accession>A0A8J2X4D1</accession>
<feature type="transmembrane region" description="Helical" evidence="8">
    <location>
        <begin position="148"/>
        <end position="166"/>
    </location>
</feature>
<evidence type="ECO:0000256" key="7">
    <source>
        <dbReference type="SAM" id="MobiDB-lite"/>
    </source>
</evidence>
<gene>
    <name evidence="9" type="ORF">PECAL_6P03320</name>
</gene>
<feature type="transmembrane region" description="Helical" evidence="8">
    <location>
        <begin position="306"/>
        <end position="327"/>
    </location>
</feature>
<dbReference type="PANTHER" id="PTHR31585">
    <property type="entry name" value="FOLATE-BIOPTERIN TRANSPORTER 1, CHLOROPLASTIC"/>
    <property type="match status" value="1"/>
</dbReference>
<feature type="transmembrane region" description="Helical" evidence="8">
    <location>
        <begin position="493"/>
        <end position="520"/>
    </location>
</feature>
<evidence type="ECO:0008006" key="11">
    <source>
        <dbReference type="Google" id="ProtNLM"/>
    </source>
</evidence>
<evidence type="ECO:0000256" key="4">
    <source>
        <dbReference type="ARBA" id="ARBA00022692"/>
    </source>
</evidence>
<feature type="transmembrane region" description="Helical" evidence="8">
    <location>
        <begin position="280"/>
        <end position="300"/>
    </location>
</feature>
<dbReference type="InterPro" id="IPR039309">
    <property type="entry name" value="BT1"/>
</dbReference>
<dbReference type="Proteomes" id="UP000789595">
    <property type="component" value="Unassembled WGS sequence"/>
</dbReference>
<evidence type="ECO:0000256" key="1">
    <source>
        <dbReference type="ARBA" id="ARBA00004141"/>
    </source>
</evidence>
<dbReference type="Pfam" id="PF03092">
    <property type="entry name" value="BT1"/>
    <property type="match status" value="1"/>
</dbReference>
<feature type="transmembrane region" description="Helical" evidence="8">
    <location>
        <begin position="212"/>
        <end position="231"/>
    </location>
</feature>
<feature type="transmembrane region" description="Helical" evidence="8">
    <location>
        <begin position="400"/>
        <end position="418"/>
    </location>
</feature>
<dbReference type="InterPro" id="IPR036259">
    <property type="entry name" value="MFS_trans_sf"/>
</dbReference>
<feature type="region of interest" description="Disordered" evidence="7">
    <location>
        <begin position="1"/>
        <end position="33"/>
    </location>
</feature>
<keyword evidence="3" id="KW-0813">Transport</keyword>
<dbReference type="PANTHER" id="PTHR31585:SF6">
    <property type="entry name" value="FOLATE-BIOPTERIN TRANSPORTER 2-RELATED"/>
    <property type="match status" value="1"/>
</dbReference>
<dbReference type="SUPFAM" id="SSF103473">
    <property type="entry name" value="MFS general substrate transporter"/>
    <property type="match status" value="1"/>
</dbReference>
<evidence type="ECO:0000256" key="3">
    <source>
        <dbReference type="ARBA" id="ARBA00022448"/>
    </source>
</evidence>
<comment type="subcellular location">
    <subcellularLocation>
        <location evidence="1">Membrane</location>
        <topology evidence="1">Multi-pass membrane protein</topology>
    </subcellularLocation>
</comment>
<dbReference type="OrthoDB" id="754047at2759"/>
<feature type="transmembrane region" description="Helical" evidence="8">
    <location>
        <begin position="334"/>
        <end position="357"/>
    </location>
</feature>
<dbReference type="AlphaFoldDB" id="A0A8J2X4D1"/>
<proteinExistence type="inferred from homology"/>
<comment type="caution">
    <text evidence="9">The sequence shown here is derived from an EMBL/GenBank/DDBJ whole genome shotgun (WGS) entry which is preliminary data.</text>
</comment>
<dbReference type="EMBL" id="CAKKNE010000006">
    <property type="protein sequence ID" value="CAH0378735.1"/>
    <property type="molecule type" value="Genomic_DNA"/>
</dbReference>
<evidence type="ECO:0000256" key="6">
    <source>
        <dbReference type="ARBA" id="ARBA00023136"/>
    </source>
</evidence>
<evidence type="ECO:0000256" key="8">
    <source>
        <dbReference type="SAM" id="Phobius"/>
    </source>
</evidence>